<dbReference type="RefSeq" id="WP_190240545.1">
    <property type="nucleotide sequence ID" value="NZ_QFGA01000002.1"/>
</dbReference>
<dbReference type="PANTHER" id="PTHR43790">
    <property type="entry name" value="CARBOHYDRATE TRANSPORT ATP-BINDING PROTEIN MG119-RELATED"/>
    <property type="match status" value="1"/>
</dbReference>
<dbReference type="InterPro" id="IPR017871">
    <property type="entry name" value="ABC_transporter-like_CS"/>
</dbReference>
<evidence type="ECO:0000256" key="1">
    <source>
        <dbReference type="ARBA" id="ARBA00004202"/>
    </source>
</evidence>
<feature type="domain" description="ABC transporter" evidence="9">
    <location>
        <begin position="7"/>
        <end position="241"/>
    </location>
</feature>
<evidence type="ECO:0000313" key="11">
    <source>
        <dbReference type="Proteomes" id="UP000298324"/>
    </source>
</evidence>
<keyword evidence="5" id="KW-0547">Nucleotide-binding</keyword>
<feature type="domain" description="ABC transporter" evidence="9">
    <location>
        <begin position="258"/>
        <end position="502"/>
    </location>
</feature>
<keyword evidence="6 10" id="KW-0067">ATP-binding</keyword>
<dbReference type="GO" id="GO:0016887">
    <property type="term" value="F:ATP hydrolysis activity"/>
    <property type="evidence" value="ECO:0007669"/>
    <property type="project" value="InterPro"/>
</dbReference>
<evidence type="ECO:0000256" key="3">
    <source>
        <dbReference type="ARBA" id="ARBA00022475"/>
    </source>
</evidence>
<keyword evidence="2" id="KW-0813">Transport</keyword>
<keyword evidence="11" id="KW-1185">Reference proteome</keyword>
<dbReference type="InterPro" id="IPR003439">
    <property type="entry name" value="ABC_transporter-like_ATP-bd"/>
</dbReference>
<dbReference type="Gene3D" id="3.40.50.300">
    <property type="entry name" value="P-loop containing nucleotide triphosphate hydrolases"/>
    <property type="match status" value="2"/>
</dbReference>
<dbReference type="FunFam" id="3.40.50.300:FF:000127">
    <property type="entry name" value="Ribose import ATP-binding protein RbsA"/>
    <property type="match status" value="1"/>
</dbReference>
<dbReference type="InterPro" id="IPR003593">
    <property type="entry name" value="AAA+_ATPase"/>
</dbReference>
<dbReference type="EMBL" id="QFGA01000002">
    <property type="protein sequence ID" value="TEB05534.1"/>
    <property type="molecule type" value="Genomic_DNA"/>
</dbReference>
<evidence type="ECO:0000256" key="2">
    <source>
        <dbReference type="ARBA" id="ARBA00022448"/>
    </source>
</evidence>
<dbReference type="Proteomes" id="UP000298324">
    <property type="component" value="Unassembled WGS sequence"/>
</dbReference>
<sequence>MAKTLLVEMKGITKRFPGVTANRNVHLQLFQGEIHALLGENGSGKSTLMSVLSGLYRPDEGEIYIRGEKVNFLSPRDAINAGIGMVHQHFRLVEPFTVAENVALGSRETPFKLKMKGLEVQIRQLSADFGLSVDPAAPVWRLSLGELQRVEIIKMLYRQTNVLILDEPTAVLTPGEVKDLFTILKKIAASGKAVVVITHKLSEVMTVADRVTVLRDGVVAGTALQEEISESNLAALMIGREMPQPAAKTAVAAGRTVLELKDMHVRGEGGSEALAGVNIAVREGEILGIAGVAGNGQKELAEAVTGLRRISGGSIFLGDEDVTGLPVRQRIDRGIGYVPEDRLGTGLVPGLSATDNMILKNYRKPGSNRGFFIRHSDVQKQTGDLIKKFSVRLADPALPVRFLSGGNLQRLLLAREISSQPRLLVAVYPVRGLDIAATEAIHSLLFDLRATGAAVLLISDDLEEIFKMSDRIAVLYRGRVQSVFPNTGDTDMEILGRLMTGAAQREEEVS</sequence>
<accession>A0A4Y7R9B3</accession>
<dbReference type="PROSITE" id="PS00211">
    <property type="entry name" value="ABC_TRANSPORTER_1"/>
    <property type="match status" value="2"/>
</dbReference>
<keyword evidence="7" id="KW-1278">Translocase</keyword>
<organism evidence="10 11">
    <name type="scientific">Pelotomaculum schinkii</name>
    <dbReference type="NCBI Taxonomy" id="78350"/>
    <lineage>
        <taxon>Bacteria</taxon>
        <taxon>Bacillati</taxon>
        <taxon>Bacillota</taxon>
        <taxon>Clostridia</taxon>
        <taxon>Eubacteriales</taxon>
        <taxon>Desulfotomaculaceae</taxon>
        <taxon>Pelotomaculum</taxon>
    </lineage>
</organism>
<dbReference type="PANTHER" id="PTHR43790:SF9">
    <property type="entry name" value="GALACTOFURANOSE TRANSPORTER ATP-BINDING PROTEIN YTFR"/>
    <property type="match status" value="1"/>
</dbReference>
<dbReference type="SUPFAM" id="SSF52540">
    <property type="entry name" value="P-loop containing nucleoside triphosphate hydrolases"/>
    <property type="match status" value="2"/>
</dbReference>
<evidence type="ECO:0000256" key="5">
    <source>
        <dbReference type="ARBA" id="ARBA00022741"/>
    </source>
</evidence>
<gene>
    <name evidence="10" type="primary">rbsA_1</name>
    <name evidence="10" type="ORF">Psch_02575</name>
</gene>
<name>A0A4Y7R9B3_9FIRM</name>
<dbReference type="GO" id="GO:0005524">
    <property type="term" value="F:ATP binding"/>
    <property type="evidence" value="ECO:0007669"/>
    <property type="project" value="UniProtKB-KW"/>
</dbReference>
<evidence type="ECO:0000256" key="6">
    <source>
        <dbReference type="ARBA" id="ARBA00022840"/>
    </source>
</evidence>
<protein>
    <submittedName>
        <fullName evidence="10">Ribose import ATP-binding protein RbsA</fullName>
        <ecNumber evidence="10">3.6.3.17</ecNumber>
    </submittedName>
</protein>
<dbReference type="SMART" id="SM00382">
    <property type="entry name" value="AAA"/>
    <property type="match status" value="1"/>
</dbReference>
<proteinExistence type="predicted"/>
<dbReference type="CDD" id="cd03216">
    <property type="entry name" value="ABC_Carb_Monos_I"/>
    <property type="match status" value="1"/>
</dbReference>
<dbReference type="GO" id="GO:0005886">
    <property type="term" value="C:plasma membrane"/>
    <property type="evidence" value="ECO:0007669"/>
    <property type="project" value="UniProtKB-SubCell"/>
</dbReference>
<dbReference type="PROSITE" id="PS50893">
    <property type="entry name" value="ABC_TRANSPORTER_2"/>
    <property type="match status" value="2"/>
</dbReference>
<evidence type="ECO:0000256" key="7">
    <source>
        <dbReference type="ARBA" id="ARBA00022967"/>
    </source>
</evidence>
<keyword evidence="4" id="KW-0677">Repeat</keyword>
<keyword evidence="8" id="KW-0472">Membrane</keyword>
<keyword evidence="3" id="KW-1003">Cell membrane</keyword>
<comment type="caution">
    <text evidence="10">The sequence shown here is derived from an EMBL/GenBank/DDBJ whole genome shotgun (WGS) entry which is preliminary data.</text>
</comment>
<dbReference type="InterPro" id="IPR050107">
    <property type="entry name" value="ABC_carbohydrate_import_ATPase"/>
</dbReference>
<dbReference type="EC" id="3.6.3.17" evidence="10"/>
<keyword evidence="10" id="KW-0378">Hydrolase</keyword>
<evidence type="ECO:0000313" key="10">
    <source>
        <dbReference type="EMBL" id="TEB05534.1"/>
    </source>
</evidence>
<dbReference type="AlphaFoldDB" id="A0A4Y7R9B3"/>
<evidence type="ECO:0000256" key="8">
    <source>
        <dbReference type="ARBA" id="ARBA00023136"/>
    </source>
</evidence>
<evidence type="ECO:0000259" key="9">
    <source>
        <dbReference type="PROSITE" id="PS50893"/>
    </source>
</evidence>
<evidence type="ECO:0000256" key="4">
    <source>
        <dbReference type="ARBA" id="ARBA00022737"/>
    </source>
</evidence>
<reference evidence="10 11" key="1">
    <citation type="journal article" date="2018" name="Environ. Microbiol.">
        <title>Novel energy conservation strategies and behaviour of Pelotomaculum schinkii driving syntrophic propionate catabolism.</title>
        <authorList>
            <person name="Hidalgo-Ahumada C.A.P."/>
            <person name="Nobu M.K."/>
            <person name="Narihiro T."/>
            <person name="Tamaki H."/>
            <person name="Liu W.T."/>
            <person name="Kamagata Y."/>
            <person name="Stams A.J.M."/>
            <person name="Imachi H."/>
            <person name="Sousa D.Z."/>
        </authorList>
    </citation>
    <scope>NUCLEOTIDE SEQUENCE [LARGE SCALE GENOMIC DNA]</scope>
    <source>
        <strain evidence="10 11">HH</strain>
    </source>
</reference>
<dbReference type="Pfam" id="PF00005">
    <property type="entry name" value="ABC_tran"/>
    <property type="match status" value="2"/>
</dbReference>
<comment type="subcellular location">
    <subcellularLocation>
        <location evidence="1">Cell membrane</location>
        <topology evidence="1">Peripheral membrane protein</topology>
    </subcellularLocation>
</comment>
<dbReference type="CDD" id="cd03215">
    <property type="entry name" value="ABC_Carb_Monos_II"/>
    <property type="match status" value="1"/>
</dbReference>
<dbReference type="InterPro" id="IPR027417">
    <property type="entry name" value="P-loop_NTPase"/>
</dbReference>